<feature type="region of interest" description="Disordered" evidence="1">
    <location>
        <begin position="28"/>
        <end position="141"/>
    </location>
</feature>
<evidence type="ECO:0000259" key="2">
    <source>
        <dbReference type="Pfam" id="PF20516"/>
    </source>
</evidence>
<evidence type="ECO:0000256" key="1">
    <source>
        <dbReference type="SAM" id="MobiDB-lite"/>
    </source>
</evidence>
<gene>
    <name evidence="3" type="ORF">FLAG1_10547</name>
</gene>
<feature type="compositionally biased region" description="Basic residues" evidence="1">
    <location>
        <begin position="62"/>
        <end position="71"/>
    </location>
</feature>
<reference evidence="3 4" key="1">
    <citation type="submission" date="2015-04" db="EMBL/GenBank/DDBJ databases">
        <title>The draft genome sequence of Fusarium langsethiae, a T-2/HT-2 mycotoxin producer.</title>
        <authorList>
            <person name="Lysoe E."/>
            <person name="Divon H.H."/>
            <person name="Terzi V."/>
            <person name="Orru L."/>
            <person name="Lamontanara A."/>
            <person name="Kolseth A.-K."/>
            <person name="Frandsen R.J."/>
            <person name="Nielsen K."/>
            <person name="Thrane U."/>
        </authorList>
    </citation>
    <scope>NUCLEOTIDE SEQUENCE [LARGE SCALE GENOMIC DNA]</scope>
    <source>
        <strain evidence="3 4">Fl201059</strain>
    </source>
</reference>
<accession>A0A0M9EP08</accession>
<sequence>MSTYDSQLSDYIEGWLSTFIAEKTCSQKPDASSRLNWNDMPTPPSSDPDEAAIPVERSSTPPRRRSPRRPQRNAAPETRRARDITPEALRDDPFDDQTPKGLPRTAATRLPERPLKAPILAPSSSASRTSHASRSSSPVKRKTLDLLQKPVRFIPMKRSQLPEHIHKIYDNIFSIADKNKYIPQAVEKELKKTEDVTVARWFFKHNKNKTSEYERELAVLKEIREEAVNRQDQQASEAAWNLEVHGPLLKLALEQISTVQREIITTASISKPFVPDTKFDSYYDMSKSKMIDWGITATPSASTAAHIDRILDSLPITEKSINQTTYGPVVKNPIAVSIEIKTASGSLEEARAQLGLWIAAWHKRMSLLKKCDEQIITLPLITVMEHEWKLMFAVDRGDSIDIFEDIGIGNTRDLSDLYRILAVLKELGAWMQTEYLAWLFSTLFQPAFVCSIRPVITFEAASSQPRARNIMDLDDASAALAMQYQNGGFTDKAVIVVEEQPSGKITFKIIENSSTHSMARRIQYTIDHGAFTLRQYNRSTPKPQTLHFVPARQLIEAQPQQPEKVKKRPKKRKAPGKLFGSRRAPRVID</sequence>
<dbReference type="Pfam" id="PF20516">
    <property type="entry name" value="PDDEXK_12"/>
    <property type="match status" value="1"/>
</dbReference>
<feature type="compositionally biased region" description="Basic residues" evidence="1">
    <location>
        <begin position="565"/>
        <end position="575"/>
    </location>
</feature>
<dbReference type="EMBL" id="JXCE01000573">
    <property type="protein sequence ID" value="KPA36670.1"/>
    <property type="molecule type" value="Genomic_DNA"/>
</dbReference>
<protein>
    <recommendedName>
        <fullName evidence="2">PD-(D/E)XK nuclease-like domain-containing protein</fullName>
    </recommendedName>
</protein>
<organism evidence="3 4">
    <name type="scientific">Fusarium langsethiae</name>
    <dbReference type="NCBI Taxonomy" id="179993"/>
    <lineage>
        <taxon>Eukaryota</taxon>
        <taxon>Fungi</taxon>
        <taxon>Dikarya</taxon>
        <taxon>Ascomycota</taxon>
        <taxon>Pezizomycotina</taxon>
        <taxon>Sordariomycetes</taxon>
        <taxon>Hypocreomycetidae</taxon>
        <taxon>Hypocreales</taxon>
        <taxon>Nectriaceae</taxon>
        <taxon>Fusarium</taxon>
    </lineage>
</organism>
<dbReference type="OrthoDB" id="5244165at2759"/>
<feature type="compositionally biased region" description="Basic and acidic residues" evidence="1">
    <location>
        <begin position="77"/>
        <end position="92"/>
    </location>
</feature>
<evidence type="ECO:0000313" key="4">
    <source>
        <dbReference type="Proteomes" id="UP000037904"/>
    </source>
</evidence>
<comment type="caution">
    <text evidence="3">The sequence shown here is derived from an EMBL/GenBank/DDBJ whole genome shotgun (WGS) entry which is preliminary data.</text>
</comment>
<name>A0A0M9EP08_FUSLA</name>
<dbReference type="AlphaFoldDB" id="A0A0M9EP08"/>
<proteinExistence type="predicted"/>
<feature type="domain" description="PD-(D/E)XK nuclease-like" evidence="2">
    <location>
        <begin position="193"/>
        <end position="435"/>
    </location>
</feature>
<evidence type="ECO:0000313" key="3">
    <source>
        <dbReference type="EMBL" id="KPA36670.1"/>
    </source>
</evidence>
<dbReference type="Proteomes" id="UP000037904">
    <property type="component" value="Unassembled WGS sequence"/>
</dbReference>
<keyword evidence="4" id="KW-1185">Reference proteome</keyword>
<dbReference type="InterPro" id="IPR046797">
    <property type="entry name" value="PDDEXK_12"/>
</dbReference>
<feature type="compositionally biased region" description="Low complexity" evidence="1">
    <location>
        <begin position="123"/>
        <end position="137"/>
    </location>
</feature>
<feature type="region of interest" description="Disordered" evidence="1">
    <location>
        <begin position="557"/>
        <end position="589"/>
    </location>
</feature>